<evidence type="ECO:0000313" key="1">
    <source>
        <dbReference type="EMBL" id="CAB4340027.1"/>
    </source>
</evidence>
<accession>A0A6J5ZGF1</accession>
<sequence>MIATNGTESIAASIRGVTKFVAPGPDVAMQTPARPVTWAYPVAACPAPCSCRTKIWRIVESKIGSYAGRIAPPGKPNMTSTPAASRLFTNEVAPVISVPFGV</sequence>
<gene>
    <name evidence="1" type="ORF">UFOPK3820_00883</name>
</gene>
<reference evidence="1" key="1">
    <citation type="submission" date="2020-05" db="EMBL/GenBank/DDBJ databases">
        <authorList>
            <person name="Chiriac C."/>
            <person name="Salcher M."/>
            <person name="Ghai R."/>
            <person name="Kavagutti S V."/>
        </authorList>
    </citation>
    <scope>NUCLEOTIDE SEQUENCE</scope>
</reference>
<dbReference type="AntiFam" id="ANF00193">
    <property type="entry name" value="Shadow ORF (opposite ilvB)"/>
</dbReference>
<dbReference type="AlphaFoldDB" id="A0A6J5ZGF1"/>
<dbReference type="EMBL" id="CAESAB010000033">
    <property type="protein sequence ID" value="CAB4340027.1"/>
    <property type="molecule type" value="Genomic_DNA"/>
</dbReference>
<protein>
    <submittedName>
        <fullName evidence="1">Unannotated protein</fullName>
    </submittedName>
</protein>
<proteinExistence type="predicted"/>
<name>A0A6J5ZGF1_9ZZZZ</name>
<organism evidence="1">
    <name type="scientific">freshwater metagenome</name>
    <dbReference type="NCBI Taxonomy" id="449393"/>
    <lineage>
        <taxon>unclassified sequences</taxon>
        <taxon>metagenomes</taxon>
        <taxon>ecological metagenomes</taxon>
    </lineage>
</organism>